<comment type="subcellular location">
    <subcellularLocation>
        <location evidence="1">Vacuole</location>
    </subcellularLocation>
</comment>
<protein>
    <recommendedName>
        <fullName evidence="14">Beta-fructofuranosidase</fullName>
    </recommendedName>
</protein>
<dbReference type="Gene3D" id="2.60.120.560">
    <property type="entry name" value="Exo-inulinase, domain 1"/>
    <property type="match status" value="1"/>
</dbReference>
<evidence type="ECO:0000256" key="2">
    <source>
        <dbReference type="ARBA" id="ARBA00009902"/>
    </source>
</evidence>
<evidence type="ECO:0000256" key="3">
    <source>
        <dbReference type="ARBA" id="ARBA00022554"/>
    </source>
</evidence>
<keyword evidence="6 7" id="KW-0326">Glycosidase</keyword>
<evidence type="ECO:0000256" key="7">
    <source>
        <dbReference type="RuleBase" id="RU362110"/>
    </source>
</evidence>
<dbReference type="CDD" id="cd18624">
    <property type="entry name" value="GH32_Fruct1-like"/>
    <property type="match status" value="1"/>
</dbReference>
<feature type="transmembrane region" description="Helical" evidence="8">
    <location>
        <begin position="627"/>
        <end position="648"/>
    </location>
</feature>
<dbReference type="InterPro" id="IPR013189">
    <property type="entry name" value="Glyco_hydro_32_C"/>
</dbReference>
<dbReference type="GO" id="GO:0004564">
    <property type="term" value="F:beta-fructofuranosidase activity"/>
    <property type="evidence" value="ECO:0007669"/>
    <property type="project" value="InterPro"/>
</dbReference>
<dbReference type="PANTHER" id="PTHR31953">
    <property type="entry name" value="BETA-FRUCTOFURANOSIDASE, INSOLUBLE ISOENZYME CWINV1-RELATED"/>
    <property type="match status" value="1"/>
</dbReference>
<evidence type="ECO:0000313" key="13">
    <source>
        <dbReference type="Proteomes" id="UP001141806"/>
    </source>
</evidence>
<dbReference type="InterPro" id="IPR021792">
    <property type="entry name" value="Beta-fructofuranosidase_N"/>
</dbReference>
<dbReference type="Pfam" id="PF00251">
    <property type="entry name" value="Glyco_hydro_32N"/>
    <property type="match status" value="1"/>
</dbReference>
<dbReference type="GO" id="GO:0005975">
    <property type="term" value="P:carbohydrate metabolic process"/>
    <property type="evidence" value="ECO:0007669"/>
    <property type="project" value="InterPro"/>
</dbReference>
<evidence type="ECO:0000256" key="6">
    <source>
        <dbReference type="ARBA" id="ARBA00023295"/>
    </source>
</evidence>
<evidence type="ECO:0000259" key="10">
    <source>
        <dbReference type="Pfam" id="PF08244"/>
    </source>
</evidence>
<dbReference type="SUPFAM" id="SSF75005">
    <property type="entry name" value="Arabinanase/levansucrase/invertase"/>
    <property type="match status" value="1"/>
</dbReference>
<dbReference type="Gene3D" id="2.115.10.20">
    <property type="entry name" value="Glycosyl hydrolase domain, family 43"/>
    <property type="match status" value="1"/>
</dbReference>
<keyword evidence="3" id="KW-0926">Vacuole</keyword>
<dbReference type="FunFam" id="2.115.10.20:FF:000001">
    <property type="entry name" value="Beta-fructofuranosidase, insoluble isoenzyme CWINV1"/>
    <property type="match status" value="1"/>
</dbReference>
<reference evidence="12" key="1">
    <citation type="journal article" date="2023" name="Plant J.">
        <title>The genome of the king protea, Protea cynaroides.</title>
        <authorList>
            <person name="Chang J."/>
            <person name="Duong T.A."/>
            <person name="Schoeman C."/>
            <person name="Ma X."/>
            <person name="Roodt D."/>
            <person name="Barker N."/>
            <person name="Li Z."/>
            <person name="Van de Peer Y."/>
            <person name="Mizrachi E."/>
        </authorList>
    </citation>
    <scope>NUCLEOTIDE SEQUENCE</scope>
    <source>
        <tissue evidence="12">Young leaves</tissue>
    </source>
</reference>
<accession>A0A9Q0GT70</accession>
<evidence type="ECO:0000256" key="5">
    <source>
        <dbReference type="ARBA" id="ARBA00023180"/>
    </source>
</evidence>
<feature type="transmembrane region" description="Helical" evidence="8">
    <location>
        <begin position="35"/>
        <end position="56"/>
    </location>
</feature>
<dbReference type="InterPro" id="IPR013320">
    <property type="entry name" value="ConA-like_dom_sf"/>
</dbReference>
<keyword evidence="13" id="KW-1185">Reference proteome</keyword>
<feature type="domain" description="Glycosyl hydrolase family 32 C-terminal" evidence="10">
    <location>
        <begin position="430"/>
        <end position="622"/>
    </location>
</feature>
<dbReference type="InterPro" id="IPR001362">
    <property type="entry name" value="Glyco_hydro_32"/>
</dbReference>
<dbReference type="InterPro" id="IPR050551">
    <property type="entry name" value="Fructan_Metab_Enzymes"/>
</dbReference>
<proteinExistence type="inferred from homology"/>
<keyword evidence="4 7" id="KW-0378">Hydrolase</keyword>
<dbReference type="FunFam" id="2.60.120.560:FF:000002">
    <property type="entry name" value="Beta-fructofuranosidase, insoluble isoenzyme CWINV1"/>
    <property type="match status" value="1"/>
</dbReference>
<dbReference type="InterPro" id="IPR018053">
    <property type="entry name" value="Glyco_hydro_32_AS"/>
</dbReference>
<evidence type="ECO:0000259" key="9">
    <source>
        <dbReference type="Pfam" id="PF00251"/>
    </source>
</evidence>
<evidence type="ECO:0000256" key="4">
    <source>
        <dbReference type="ARBA" id="ARBA00022801"/>
    </source>
</evidence>
<dbReference type="SMART" id="SM00640">
    <property type="entry name" value="Glyco_32"/>
    <property type="match status" value="1"/>
</dbReference>
<dbReference type="Pfam" id="PF08244">
    <property type="entry name" value="Glyco_hydro_32C"/>
    <property type="match status" value="1"/>
</dbReference>
<dbReference type="OrthoDB" id="202537at2759"/>
<dbReference type="SUPFAM" id="SSF49899">
    <property type="entry name" value="Concanavalin A-like lectins/glucanases"/>
    <property type="match status" value="1"/>
</dbReference>
<evidence type="ECO:0000259" key="11">
    <source>
        <dbReference type="Pfam" id="PF11837"/>
    </source>
</evidence>
<gene>
    <name evidence="12" type="ORF">NE237_029976</name>
</gene>
<dbReference type="InterPro" id="IPR013148">
    <property type="entry name" value="Glyco_hydro_32_N"/>
</dbReference>
<feature type="domain" description="Beta-fructofuranosidase N-terminal" evidence="11">
    <location>
        <begin position="19"/>
        <end position="107"/>
    </location>
</feature>
<evidence type="ECO:0000256" key="8">
    <source>
        <dbReference type="SAM" id="Phobius"/>
    </source>
</evidence>
<keyword evidence="8" id="KW-1133">Transmembrane helix</keyword>
<dbReference type="EMBL" id="JAMYWD010000012">
    <property type="protein sequence ID" value="KAJ4953144.1"/>
    <property type="molecule type" value="Genomic_DNA"/>
</dbReference>
<dbReference type="GO" id="GO:0005773">
    <property type="term" value="C:vacuole"/>
    <property type="evidence" value="ECO:0007669"/>
    <property type="project" value="UniProtKB-SubCell"/>
</dbReference>
<dbReference type="AlphaFoldDB" id="A0A9Q0GT70"/>
<evidence type="ECO:0000256" key="1">
    <source>
        <dbReference type="ARBA" id="ARBA00004116"/>
    </source>
</evidence>
<comment type="similarity">
    <text evidence="2 7">Belongs to the glycosyl hydrolase 32 family.</text>
</comment>
<sequence>MESNRLPINSDLEDAASHYTPLLQVQNQGNRRRSVYFYALISSLAALLFVFVLFLVGNQRSGTPGVNKDTVSFPSSTSRGVSEGVSDKTFRLFSGNDIPFQWTQSMLSWQRTAYHFQPKNSWMNDPNGPLFYKGWYHLFYQYNPDSAVWGLIRWGHAMSKDLIHWHHLPMAMVPDQWYDINGVWTGSATILPDDTLIMLYTGSTNESVQVQNLAYPAEPDDPFLTNWLKYPGNPVLVPPPGVGFKDFRDPTTAWQSSDGSWKITIGSKLNTTGISLVYKTKDFKTYDLMDGLLHAVPGTGMWECVDFYPVTVEDKGLGMSVKYVLKASLDDDKNDYYALGTYDPVSDSWTPDDPVLDVGIGLRYDYGKYYASKTFYDQNKERRILWGWISESDSEVADVQKGWASLQGIPRTVSFDNKTRTNILQWPVEEVESLRSNRKTFNNVTIKAGSIVPLDIGSATQLDITAEFEIDIAALGETNIEDDVEYKCSSSGGASGRGAMGPFGLLVLADGSLSEYTPVYFYLAKDSYGNIKTFFCADQSMSSTANDVGKFVNGSTVPVLAGEKFSMRILVDHSIVESFAQGGRTCITSRVYPTKAIYEKAKLYVFNNATEASVTASVTTWQMTSSAVIRSSSMLCVVLVILIHLVFLKI</sequence>
<name>A0A9Q0GT70_9MAGN</name>
<keyword evidence="8" id="KW-0812">Transmembrane</keyword>
<evidence type="ECO:0008006" key="14">
    <source>
        <dbReference type="Google" id="ProtNLM"/>
    </source>
</evidence>
<keyword evidence="5" id="KW-0325">Glycoprotein</keyword>
<evidence type="ECO:0000313" key="12">
    <source>
        <dbReference type="EMBL" id="KAJ4953144.1"/>
    </source>
</evidence>
<feature type="domain" description="Glycosyl hydrolase family 32 N-terminal" evidence="9">
    <location>
        <begin position="115"/>
        <end position="427"/>
    </location>
</feature>
<dbReference type="Proteomes" id="UP001141806">
    <property type="component" value="Unassembled WGS sequence"/>
</dbReference>
<dbReference type="PROSITE" id="PS00609">
    <property type="entry name" value="GLYCOSYL_HYDROL_F32"/>
    <property type="match status" value="1"/>
</dbReference>
<keyword evidence="8" id="KW-0472">Membrane</keyword>
<dbReference type="Pfam" id="PF11837">
    <property type="entry name" value="INV_N"/>
    <property type="match status" value="1"/>
</dbReference>
<dbReference type="InterPro" id="IPR023296">
    <property type="entry name" value="Glyco_hydro_beta-prop_sf"/>
</dbReference>
<organism evidence="12 13">
    <name type="scientific">Protea cynaroides</name>
    <dbReference type="NCBI Taxonomy" id="273540"/>
    <lineage>
        <taxon>Eukaryota</taxon>
        <taxon>Viridiplantae</taxon>
        <taxon>Streptophyta</taxon>
        <taxon>Embryophyta</taxon>
        <taxon>Tracheophyta</taxon>
        <taxon>Spermatophyta</taxon>
        <taxon>Magnoliopsida</taxon>
        <taxon>Proteales</taxon>
        <taxon>Proteaceae</taxon>
        <taxon>Protea</taxon>
    </lineage>
</organism>
<comment type="caution">
    <text evidence="12">The sequence shown here is derived from an EMBL/GenBank/DDBJ whole genome shotgun (WGS) entry which is preliminary data.</text>
</comment>